<evidence type="ECO:0000313" key="4">
    <source>
        <dbReference type="Proteomes" id="UP001209229"/>
    </source>
</evidence>
<evidence type="ECO:0000259" key="2">
    <source>
        <dbReference type="PROSITE" id="PS51898"/>
    </source>
</evidence>
<dbReference type="AlphaFoldDB" id="A0AAE3SHV0"/>
<dbReference type="PROSITE" id="PS51898">
    <property type="entry name" value="TYR_RECOMBINASE"/>
    <property type="match status" value="1"/>
</dbReference>
<organism evidence="3 4">
    <name type="scientific">Plebeiibacterium sediminum</name>
    <dbReference type="NCBI Taxonomy" id="2992112"/>
    <lineage>
        <taxon>Bacteria</taxon>
        <taxon>Pseudomonadati</taxon>
        <taxon>Bacteroidota</taxon>
        <taxon>Bacteroidia</taxon>
        <taxon>Marinilabiliales</taxon>
        <taxon>Marinilabiliaceae</taxon>
        <taxon>Plebeiibacterium</taxon>
    </lineage>
</organism>
<feature type="non-terminal residue" evidence="3">
    <location>
        <position position="107"/>
    </location>
</feature>
<evidence type="ECO:0000313" key="3">
    <source>
        <dbReference type="EMBL" id="MCW3789915.1"/>
    </source>
</evidence>
<dbReference type="Pfam" id="PF00589">
    <property type="entry name" value="Phage_integrase"/>
    <property type="match status" value="1"/>
</dbReference>
<evidence type="ECO:0000256" key="1">
    <source>
        <dbReference type="ARBA" id="ARBA00023172"/>
    </source>
</evidence>
<dbReference type="InterPro" id="IPR013762">
    <property type="entry name" value="Integrase-like_cat_sf"/>
</dbReference>
<keyword evidence="1" id="KW-0233">DNA recombination</keyword>
<dbReference type="EMBL" id="JAPDPJ010000402">
    <property type="protein sequence ID" value="MCW3789915.1"/>
    <property type="molecule type" value="Genomic_DNA"/>
</dbReference>
<accession>A0AAE3SHV0</accession>
<dbReference type="GO" id="GO:0003677">
    <property type="term" value="F:DNA binding"/>
    <property type="evidence" value="ECO:0007669"/>
    <property type="project" value="InterPro"/>
</dbReference>
<feature type="domain" description="Tyr recombinase" evidence="2">
    <location>
        <begin position="44"/>
        <end position="107"/>
    </location>
</feature>
<dbReference type="RefSeq" id="WP_301193433.1">
    <property type="nucleotide sequence ID" value="NZ_JAPDPJ010000402.1"/>
</dbReference>
<dbReference type="SUPFAM" id="SSF56349">
    <property type="entry name" value="DNA breaking-rejoining enzymes"/>
    <property type="match status" value="1"/>
</dbReference>
<dbReference type="InterPro" id="IPR002104">
    <property type="entry name" value="Integrase_catalytic"/>
</dbReference>
<gene>
    <name evidence="3" type="ORF">OM075_25990</name>
</gene>
<reference evidence="3" key="1">
    <citation type="submission" date="2022-10" db="EMBL/GenBank/DDBJ databases">
        <authorList>
            <person name="Yu W.X."/>
        </authorList>
    </citation>
    <scope>NUCLEOTIDE SEQUENCE</scope>
    <source>
        <strain evidence="3">AAT</strain>
    </source>
</reference>
<dbReference type="Gene3D" id="1.10.443.10">
    <property type="entry name" value="Intergrase catalytic core"/>
    <property type="match status" value="1"/>
</dbReference>
<keyword evidence="4" id="KW-1185">Reference proteome</keyword>
<feature type="non-terminal residue" evidence="3">
    <location>
        <position position="1"/>
    </location>
</feature>
<dbReference type="InterPro" id="IPR011010">
    <property type="entry name" value="DNA_brk_join_enz"/>
</dbReference>
<proteinExistence type="predicted"/>
<comment type="caution">
    <text evidence="3">The sequence shown here is derived from an EMBL/GenBank/DDBJ whole genome shotgun (WGS) entry which is preliminary data.</text>
</comment>
<dbReference type="GO" id="GO:0015074">
    <property type="term" value="P:DNA integration"/>
    <property type="evidence" value="ECO:0007669"/>
    <property type="project" value="InterPro"/>
</dbReference>
<name>A0AAE3SHV0_9BACT</name>
<protein>
    <submittedName>
        <fullName evidence="3">Tyrosine-type recombinase/integrase</fullName>
    </submittedName>
</protein>
<dbReference type="Proteomes" id="UP001209229">
    <property type="component" value="Unassembled WGS sequence"/>
</dbReference>
<dbReference type="GO" id="GO:0006310">
    <property type="term" value="P:DNA recombination"/>
    <property type="evidence" value="ECO:0007669"/>
    <property type="project" value="UniProtKB-KW"/>
</dbReference>
<sequence length="107" mass="12426">EIQINEKPSRSSFKHLVYGLRAMFSMFKNEELLLALPPIKSSKALPAVLSQQEVKTLLKTPKLLKHRILFAITYDCGLRISEVLNLKIEDLDFDRKQIHIKQSKHKK</sequence>